<keyword evidence="5" id="KW-0109">Calcium transport</keyword>
<dbReference type="GO" id="GO:0016020">
    <property type="term" value="C:membrane"/>
    <property type="evidence" value="ECO:0007669"/>
    <property type="project" value="UniProtKB-SubCell"/>
</dbReference>
<dbReference type="EMBL" id="CP012523">
    <property type="protein sequence ID" value="ALC38166.1"/>
    <property type="molecule type" value="Genomic_DNA"/>
</dbReference>
<feature type="transmembrane region" description="Helical" evidence="9">
    <location>
        <begin position="132"/>
        <end position="151"/>
    </location>
</feature>
<feature type="transmembrane region" description="Helical" evidence="9">
    <location>
        <begin position="505"/>
        <end position="530"/>
    </location>
</feature>
<gene>
    <name evidence="11" type="ORF">Dbus_chr2Lg251</name>
</gene>
<evidence type="ECO:0000256" key="8">
    <source>
        <dbReference type="ARBA" id="ARBA00023136"/>
    </source>
</evidence>
<evidence type="ECO:0000256" key="3">
    <source>
        <dbReference type="ARBA" id="ARBA00022448"/>
    </source>
</evidence>
<name>A0A0M4DZS8_DROBS</name>
<dbReference type="PROSITE" id="PS50262">
    <property type="entry name" value="G_PROTEIN_RECEP_F1_2"/>
    <property type="match status" value="1"/>
</dbReference>
<evidence type="ECO:0000256" key="5">
    <source>
        <dbReference type="ARBA" id="ARBA00022568"/>
    </source>
</evidence>
<evidence type="ECO:0000256" key="1">
    <source>
        <dbReference type="ARBA" id="ARBA00004141"/>
    </source>
</evidence>
<feature type="transmembrane region" description="Helical" evidence="9">
    <location>
        <begin position="880"/>
        <end position="898"/>
    </location>
</feature>
<feature type="transmembrane region" description="Helical" evidence="9">
    <location>
        <begin position="211"/>
        <end position="233"/>
    </location>
</feature>
<feature type="transmembrane region" description="Helical" evidence="9">
    <location>
        <begin position="991"/>
        <end position="1011"/>
    </location>
</feature>
<evidence type="ECO:0000313" key="11">
    <source>
        <dbReference type="EMBL" id="ALC38166.1"/>
    </source>
</evidence>
<feature type="transmembrane region" description="Helical" evidence="9">
    <location>
        <begin position="171"/>
        <end position="190"/>
    </location>
</feature>
<dbReference type="PANTHER" id="PTHR12266:SF0">
    <property type="entry name" value="MITOCHONDRIAL SODIUM_CALCIUM EXCHANGER PROTEIN"/>
    <property type="match status" value="1"/>
</dbReference>
<keyword evidence="5" id="KW-0406">Ion transport</keyword>
<dbReference type="Pfam" id="PF01699">
    <property type="entry name" value="Na_Ca_ex"/>
    <property type="match status" value="2"/>
</dbReference>
<keyword evidence="7 9" id="KW-1133">Transmembrane helix</keyword>
<evidence type="ECO:0000259" key="10">
    <source>
        <dbReference type="PROSITE" id="PS50262"/>
    </source>
</evidence>
<accession>A0A0M4DZS8</accession>
<feature type="domain" description="G-protein coupled receptors family 1 profile" evidence="10">
    <location>
        <begin position="112"/>
        <end position="488"/>
    </location>
</feature>
<evidence type="ECO:0000256" key="4">
    <source>
        <dbReference type="ARBA" id="ARBA00022449"/>
    </source>
</evidence>
<comment type="similarity">
    <text evidence="2">Belongs to the G-protein coupled receptor 1 family.</text>
</comment>
<feature type="transmembrane region" description="Helical" evidence="9">
    <location>
        <begin position="848"/>
        <end position="868"/>
    </location>
</feature>
<dbReference type="InterPro" id="IPR051359">
    <property type="entry name" value="CaCA_antiporter"/>
</dbReference>
<dbReference type="InterPro" id="IPR044880">
    <property type="entry name" value="NCX_ion-bd_dom_sf"/>
</dbReference>
<feature type="transmembrane region" description="Helical" evidence="9">
    <location>
        <begin position="819"/>
        <end position="836"/>
    </location>
</feature>
<comment type="subcellular location">
    <subcellularLocation>
        <location evidence="1">Membrane</location>
        <topology evidence="1">Multi-pass membrane protein</topology>
    </subcellularLocation>
</comment>
<dbReference type="GO" id="GO:0004930">
    <property type="term" value="F:G protein-coupled receptor activity"/>
    <property type="evidence" value="ECO:0007669"/>
    <property type="project" value="InterPro"/>
</dbReference>
<dbReference type="InterPro" id="IPR017452">
    <property type="entry name" value="GPCR_Rhodpsn_7TM"/>
</dbReference>
<keyword evidence="8 9" id="KW-0472">Membrane</keyword>
<feature type="transmembrane region" description="Helical" evidence="9">
    <location>
        <begin position="637"/>
        <end position="657"/>
    </location>
</feature>
<feature type="transmembrane region" description="Helical" evidence="9">
    <location>
        <begin position="93"/>
        <end position="120"/>
    </location>
</feature>
<evidence type="ECO:0000256" key="9">
    <source>
        <dbReference type="SAM" id="Phobius"/>
    </source>
</evidence>
<feature type="transmembrane region" description="Helical" evidence="9">
    <location>
        <begin position="948"/>
        <end position="971"/>
    </location>
</feature>
<keyword evidence="12" id="KW-1185">Reference proteome</keyword>
<keyword evidence="5" id="KW-0106">Calcium</keyword>
<protein>
    <submittedName>
        <fullName evidence="11">CG13995</fullName>
    </submittedName>
</protein>
<dbReference type="InterPro" id="IPR000276">
    <property type="entry name" value="GPCR_Rhodpsn"/>
</dbReference>
<dbReference type="GO" id="GO:0005432">
    <property type="term" value="F:calcium:sodium antiporter activity"/>
    <property type="evidence" value="ECO:0007669"/>
    <property type="project" value="TreeGrafter"/>
</dbReference>
<sequence>MNSNNLQQWWENTYRRQQQQQSTFDSNLDLNSDVAATEINYALLSNNNFGFEPAAGGQLGGQDLDYDNYGNFTLISPYDIYASGDTEHAIPSFTILLLAISYGLVVFGGVVGNSTLVLTLCSASSVRLRNPLLLAVCIADLLVTGISAPVTLLNLAMNRGTRSLPLLLCKLIHYVQVMPVAASTISFFMLSLDRYATVKHPRLAQLRQRRYLHVSLAMLCWLASAAISTPFLFAYKIIAKSVIIKGAGTSTTPNPVSISCTSELGANAMFMSFILFHTIAVFVLPGVGVLLNHYGVRRKLCALSLTARAAHGELPLPMPILRRQTHMVIVTGCANAQQAACGGATTADDTSNGNGGAQIAVSPGDIQLHNLQPGVAGANVALEPGSYRSSNPISPRAMREIRAHSQRQRIHRAGRGPATPGIPLPQTSTLRSRRHLANMLIASALIFIVCWSPHVFCIFYKNFGYKQYCSKTSVYFHLLLAGTNFVPYMRIMSCEFNCKNKFEELVFISILLLFCVELLIFLGVVVNQYYSPALKMLSRMCHMNEHLAGITFLAIGNSTPDMFSDLSAIDDKEPVVANTLALALFVTIFTGGLICYMSPFKMNQHATVRDLLFFILGVSMLEYFVNADGRVKMTECILMFCVYFIYFIVNFVDVFLLRATLRSLKRKIKELKHQPDTPELREKLDKLRNKYNYYAEDAHFEIIERPEDWFFNSQSTNKSRLTFITRQTGARHRHSVDVDGTRNVFYNPTVPKNHRICRDFLDAINPIDAYNWSKASLIIRIYYIAKAPVTIICVLYIPLVDYELDKHGWSKLLNCMQIFLNPAITLIVGQAFIFRDKTTLWYNRIFETYYYGLYSCSLTVPIAIVVFLHSRTNVPPKYHWLFTIMNLSGSMCLIFETASEISVIMGVIGSILEIPPDFMGVAVSPVANGISDLIANVAMAMQGYERMAYAACIGSPFFNVLLSHAVLFSAMNIKGIPAHEKTVNGIYGENSYIFLNFALFATLLPVIYWALNHNTLRQSPCAPIIRLRSMQNFLRSRFRTHTVPPAASSTNEAALGAFNPKLIKLTPKQYRAQASSHYLY</sequence>
<dbReference type="Gene3D" id="1.20.1420.30">
    <property type="entry name" value="NCX, central ion-binding region"/>
    <property type="match status" value="2"/>
</dbReference>
<dbReference type="PRINTS" id="PR00237">
    <property type="entry name" value="GPCRRHODOPSN"/>
</dbReference>
<dbReference type="Gene3D" id="1.20.1070.10">
    <property type="entry name" value="Rhodopsin 7-helix transmembrane proteins"/>
    <property type="match status" value="1"/>
</dbReference>
<keyword evidence="4" id="KW-0050">Antiport</keyword>
<evidence type="ECO:0000256" key="6">
    <source>
        <dbReference type="ARBA" id="ARBA00022692"/>
    </source>
</evidence>
<feature type="transmembrane region" description="Helical" evidence="9">
    <location>
        <begin position="608"/>
        <end position="625"/>
    </location>
</feature>
<evidence type="ECO:0000313" key="12">
    <source>
        <dbReference type="Proteomes" id="UP000494163"/>
    </source>
</evidence>
<feature type="transmembrane region" description="Helical" evidence="9">
    <location>
        <begin position="474"/>
        <end position="493"/>
    </location>
</feature>
<feature type="transmembrane region" description="Helical" evidence="9">
    <location>
        <begin position="269"/>
        <end position="291"/>
    </location>
</feature>
<dbReference type="OrthoDB" id="407410at2759"/>
<feature type="transmembrane region" description="Helical" evidence="9">
    <location>
        <begin position="436"/>
        <end position="454"/>
    </location>
</feature>
<dbReference type="GO" id="GO:0006874">
    <property type="term" value="P:intracellular calcium ion homeostasis"/>
    <property type="evidence" value="ECO:0007669"/>
    <property type="project" value="TreeGrafter"/>
</dbReference>
<dbReference type="Pfam" id="PF00001">
    <property type="entry name" value="7tm_1"/>
    <property type="match status" value="1"/>
</dbReference>
<organism evidence="11 12">
    <name type="scientific">Drosophila busckii</name>
    <name type="common">Fruit fly</name>
    <dbReference type="NCBI Taxonomy" id="30019"/>
    <lineage>
        <taxon>Eukaryota</taxon>
        <taxon>Metazoa</taxon>
        <taxon>Ecdysozoa</taxon>
        <taxon>Arthropoda</taxon>
        <taxon>Hexapoda</taxon>
        <taxon>Insecta</taxon>
        <taxon>Pterygota</taxon>
        <taxon>Neoptera</taxon>
        <taxon>Endopterygota</taxon>
        <taxon>Diptera</taxon>
        <taxon>Brachycera</taxon>
        <taxon>Muscomorpha</taxon>
        <taxon>Ephydroidea</taxon>
        <taxon>Drosophilidae</taxon>
        <taxon>Drosophila</taxon>
    </lineage>
</organism>
<proteinExistence type="inferred from homology"/>
<dbReference type="InterPro" id="IPR004837">
    <property type="entry name" value="NaCa_Exmemb"/>
</dbReference>
<dbReference type="STRING" id="30019.A0A0M4DZS8"/>
<dbReference type="CDD" id="cd00637">
    <property type="entry name" value="7tm_classA_rhodopsin-like"/>
    <property type="match status" value="1"/>
</dbReference>
<evidence type="ECO:0000256" key="2">
    <source>
        <dbReference type="ARBA" id="ARBA00010663"/>
    </source>
</evidence>
<evidence type="ECO:0000256" key="7">
    <source>
        <dbReference type="ARBA" id="ARBA00022989"/>
    </source>
</evidence>
<keyword evidence="6 9" id="KW-0812">Transmembrane</keyword>
<reference evidence="11 12" key="1">
    <citation type="submission" date="2015-08" db="EMBL/GenBank/DDBJ databases">
        <title>Ancestral chromatin configuration constrains chromatin evolution on differentiating sex chromosomes in Drosophila.</title>
        <authorList>
            <person name="Zhou Q."/>
            <person name="Bachtrog D."/>
        </authorList>
    </citation>
    <scope>NUCLEOTIDE SEQUENCE [LARGE SCALE GENOMIC DNA]</scope>
    <source>
        <tissue evidence="11">Whole larvae</tissue>
    </source>
</reference>
<feature type="transmembrane region" description="Helical" evidence="9">
    <location>
        <begin position="781"/>
        <end position="799"/>
    </location>
</feature>
<dbReference type="SUPFAM" id="SSF81321">
    <property type="entry name" value="Family A G protein-coupled receptor-like"/>
    <property type="match status" value="1"/>
</dbReference>
<feature type="transmembrane region" description="Helical" evidence="9">
    <location>
        <begin position="575"/>
        <end position="596"/>
    </location>
</feature>
<keyword evidence="3" id="KW-0813">Transport</keyword>
<dbReference type="Proteomes" id="UP000494163">
    <property type="component" value="Chromosome 2L"/>
</dbReference>
<dbReference type="PANTHER" id="PTHR12266">
    <property type="entry name" value="NA+/CA2+ K+ INDEPENDENT EXCHANGER"/>
    <property type="match status" value="1"/>
</dbReference>
<dbReference type="AlphaFoldDB" id="A0A0M4DZS8"/>